<evidence type="ECO:0000313" key="4">
    <source>
        <dbReference type="Proteomes" id="UP000807306"/>
    </source>
</evidence>
<feature type="region of interest" description="Disordered" evidence="1">
    <location>
        <begin position="10"/>
        <end position="43"/>
    </location>
</feature>
<dbReference type="SUPFAM" id="SSF51556">
    <property type="entry name" value="Metallo-dependent hydrolases"/>
    <property type="match status" value="1"/>
</dbReference>
<reference evidence="3" key="1">
    <citation type="submission" date="2020-11" db="EMBL/GenBank/DDBJ databases">
        <authorList>
            <consortium name="DOE Joint Genome Institute"/>
            <person name="Ahrendt S."/>
            <person name="Riley R."/>
            <person name="Andreopoulos W."/>
            <person name="Labutti K."/>
            <person name="Pangilinan J."/>
            <person name="Ruiz-Duenas F.J."/>
            <person name="Barrasa J.M."/>
            <person name="Sanchez-Garcia M."/>
            <person name="Camarero S."/>
            <person name="Miyauchi S."/>
            <person name="Serrano A."/>
            <person name="Linde D."/>
            <person name="Babiker R."/>
            <person name="Drula E."/>
            <person name="Ayuso-Fernandez I."/>
            <person name="Pacheco R."/>
            <person name="Padilla G."/>
            <person name="Ferreira P."/>
            <person name="Barriuso J."/>
            <person name="Kellner H."/>
            <person name="Castanera R."/>
            <person name="Alfaro M."/>
            <person name="Ramirez L."/>
            <person name="Pisabarro A.G."/>
            <person name="Kuo A."/>
            <person name="Tritt A."/>
            <person name="Lipzen A."/>
            <person name="He G."/>
            <person name="Yan M."/>
            <person name="Ng V."/>
            <person name="Cullen D."/>
            <person name="Martin F."/>
            <person name="Rosso M.-N."/>
            <person name="Henrissat B."/>
            <person name="Hibbett D."/>
            <person name="Martinez A.T."/>
            <person name="Grigoriev I.V."/>
        </authorList>
    </citation>
    <scope>NUCLEOTIDE SEQUENCE</scope>
    <source>
        <strain evidence="3">CBS 506.95</strain>
    </source>
</reference>
<evidence type="ECO:0000259" key="2">
    <source>
        <dbReference type="Pfam" id="PF01979"/>
    </source>
</evidence>
<proteinExistence type="predicted"/>
<dbReference type="PANTHER" id="PTHR43135:SF3">
    <property type="entry name" value="ALPHA-D-RIBOSE 1-METHYLPHOSPHONATE 5-TRIPHOSPHATE DIPHOSPHATASE"/>
    <property type="match status" value="1"/>
</dbReference>
<name>A0A9P6ENQ0_9AGAR</name>
<keyword evidence="4" id="KW-1185">Reference proteome</keyword>
<dbReference type="InterPro" id="IPR057744">
    <property type="entry name" value="OTAase-like"/>
</dbReference>
<dbReference type="AlphaFoldDB" id="A0A9P6ENQ0"/>
<dbReference type="InterPro" id="IPR032466">
    <property type="entry name" value="Metal_Hydrolase"/>
</dbReference>
<organism evidence="3 4">
    <name type="scientific">Crepidotus variabilis</name>
    <dbReference type="NCBI Taxonomy" id="179855"/>
    <lineage>
        <taxon>Eukaryota</taxon>
        <taxon>Fungi</taxon>
        <taxon>Dikarya</taxon>
        <taxon>Basidiomycota</taxon>
        <taxon>Agaricomycotina</taxon>
        <taxon>Agaricomycetes</taxon>
        <taxon>Agaricomycetidae</taxon>
        <taxon>Agaricales</taxon>
        <taxon>Agaricineae</taxon>
        <taxon>Crepidotaceae</taxon>
        <taxon>Crepidotus</taxon>
    </lineage>
</organism>
<accession>A0A9P6ENQ0</accession>
<dbReference type="Gene3D" id="2.30.40.10">
    <property type="entry name" value="Urease, subunit C, domain 1"/>
    <property type="match status" value="1"/>
</dbReference>
<feature type="compositionally biased region" description="Low complexity" evidence="1">
    <location>
        <begin position="10"/>
        <end position="23"/>
    </location>
</feature>
<dbReference type="PANTHER" id="PTHR43135">
    <property type="entry name" value="ALPHA-D-RIBOSE 1-METHYLPHOSPHONATE 5-TRIPHOSPHATE DIPHOSPHATASE"/>
    <property type="match status" value="1"/>
</dbReference>
<dbReference type="OrthoDB" id="5595695at2759"/>
<evidence type="ECO:0000313" key="3">
    <source>
        <dbReference type="EMBL" id="KAF9532198.1"/>
    </source>
</evidence>
<feature type="compositionally biased region" description="Pro residues" evidence="1">
    <location>
        <begin position="24"/>
        <end position="41"/>
    </location>
</feature>
<dbReference type="InterPro" id="IPR006680">
    <property type="entry name" value="Amidohydro-rel"/>
</dbReference>
<feature type="domain" description="Amidohydrolase-related" evidence="2">
    <location>
        <begin position="116"/>
        <end position="495"/>
    </location>
</feature>
<comment type="caution">
    <text evidence="3">The sequence shown here is derived from an EMBL/GenBank/DDBJ whole genome shotgun (WGS) entry which is preliminary data.</text>
</comment>
<dbReference type="InterPro" id="IPR011059">
    <property type="entry name" value="Metal-dep_hydrolase_composite"/>
</dbReference>
<dbReference type="SUPFAM" id="SSF51338">
    <property type="entry name" value="Composite domain of metallo-dependent hydrolases"/>
    <property type="match status" value="1"/>
</dbReference>
<dbReference type="EMBL" id="MU157832">
    <property type="protein sequence ID" value="KAF9532198.1"/>
    <property type="molecule type" value="Genomic_DNA"/>
</dbReference>
<protein>
    <recommendedName>
        <fullName evidence="2">Amidohydrolase-related domain-containing protein</fullName>
    </recommendedName>
</protein>
<sequence length="504" mass="55111">MKTLLLLPTQTLPAIHPTTHPHLSLPPLPHPQPQPPTPPNQPRRTIYQLRAKYLFDSVSRVLVPNQVVTVDESSGVVLGVCEGGDEDEGEGWKKMLGLGEQTGDVKVEKIDLGDMVLLPGFVDVHVHFFLHPYSETSWDDQLLKESLAERTIRATNHARQTLLAGFTTVRDLGTEGAFDADIGLRKCLSGPNPIIPGPRYYCSTRAIISTGSYGPQSALYPSQNGVDGVMGAQPVDGVDECVKEVRKQIGAGADWIKIYADYRIRARQSDVSSTLSTKSISTFTPTELAALVNTAHSRGVKVAAHANSAPAISHLLDAHVDSIEHGSGLFDASTCDKSLIRKFLRNRERTTWVPTLSAYYTSWLNAGGSEAPSDSYASEAWRRCQEAFEEVVMRHAPMFDNIAVGGDTGVYEHGRNGLEMVLMRRYGAGWERVLGWGTLGGWKCVRGREETPFGAIRVGWAADLVGIQGKLDGSADEFEQAVMEGVSFVMKGGRIYKRDGRQVV</sequence>
<dbReference type="Gene3D" id="3.20.20.140">
    <property type="entry name" value="Metal-dependent hydrolases"/>
    <property type="match status" value="1"/>
</dbReference>
<dbReference type="InterPro" id="IPR051781">
    <property type="entry name" value="Metallo-dep_Hydrolase"/>
</dbReference>
<dbReference type="GO" id="GO:0016810">
    <property type="term" value="F:hydrolase activity, acting on carbon-nitrogen (but not peptide) bonds"/>
    <property type="evidence" value="ECO:0007669"/>
    <property type="project" value="InterPro"/>
</dbReference>
<dbReference type="Pfam" id="PF01979">
    <property type="entry name" value="Amidohydro_1"/>
    <property type="match status" value="1"/>
</dbReference>
<gene>
    <name evidence="3" type="ORF">CPB83DRAFT_759631</name>
</gene>
<dbReference type="Proteomes" id="UP000807306">
    <property type="component" value="Unassembled WGS sequence"/>
</dbReference>
<dbReference type="CDD" id="cd01299">
    <property type="entry name" value="Met_dep_hydrolase_A"/>
    <property type="match status" value="1"/>
</dbReference>
<evidence type="ECO:0000256" key="1">
    <source>
        <dbReference type="SAM" id="MobiDB-lite"/>
    </source>
</evidence>